<evidence type="ECO:0000313" key="2">
    <source>
        <dbReference type="EMBL" id="BFH73830.1"/>
    </source>
</evidence>
<dbReference type="RefSeq" id="WP_369609389.1">
    <property type="nucleotide sequence ID" value="NZ_AP031322.1"/>
</dbReference>
<dbReference type="KEGG" id="sjv:SJAV_17740"/>
<evidence type="ECO:0000259" key="1">
    <source>
        <dbReference type="SMART" id="SM00933"/>
    </source>
</evidence>
<dbReference type="EMBL" id="AP031322">
    <property type="protein sequence ID" value="BFH73830.1"/>
    <property type="molecule type" value="Genomic_DNA"/>
</dbReference>
<reference evidence="2" key="1">
    <citation type="submission" date="2024-03" db="EMBL/GenBank/DDBJ databases">
        <title>Complete genome sequence of Sulfurisphaera javensis strain KD-1.</title>
        <authorList>
            <person name="Sakai H."/>
            <person name="Nur N."/>
            <person name="Suwanto A."/>
            <person name="Kurosawa N."/>
        </authorList>
    </citation>
    <scope>NUCLEOTIDE SEQUENCE</scope>
    <source>
        <strain evidence="2">KD-1</strain>
    </source>
</reference>
<dbReference type="InterPro" id="IPR018977">
    <property type="entry name" value="NurA_domain"/>
</dbReference>
<name>A0AAT9GSY8_9CREN</name>
<accession>A0AAT9GSY8</accession>
<gene>
    <name evidence="2" type="ORF">SJAV_17740</name>
</gene>
<dbReference type="GeneID" id="92354727"/>
<feature type="domain" description="NurA" evidence="1">
    <location>
        <begin position="52"/>
        <end position="299"/>
    </location>
</feature>
<sequence>MSDIIDKIKKLAIEEKEKANKLKADVILLAEDIRKGRLNIEFKKIDEKVNEHNACAIDGGKYEVDLGDSYLIIAKAVTVMGKYGEVKEIPPTIVRDFKIISDYYGEDEVKKHSISLMLTLETNLLSRANCEKIFIDGPLLDPPVYEPSLEEYFIVRSNIIQKKKPIGIVKRFSHRILIKELENEGYNLLNMRESYLVTTLIMELRKNMKNKDTVMLGWIDWDEVFKRGEIISDLEGLSKAYQKFNTKIYSAYFQLSAISPIVRIDSLIPEELEYIKAWGIEGEKEVTILNKLADSLAKIKNEEVKSYVTLFQSIKGTDFFSYLSRF</sequence>
<dbReference type="Pfam" id="PF09376">
    <property type="entry name" value="NurA"/>
    <property type="match status" value="1"/>
</dbReference>
<organism evidence="2">
    <name type="scientific">Sulfurisphaera javensis</name>
    <dbReference type="NCBI Taxonomy" id="2049879"/>
    <lineage>
        <taxon>Archaea</taxon>
        <taxon>Thermoproteota</taxon>
        <taxon>Thermoprotei</taxon>
        <taxon>Sulfolobales</taxon>
        <taxon>Sulfolobaceae</taxon>
        <taxon>Sulfurisphaera</taxon>
    </lineage>
</organism>
<dbReference type="AlphaFoldDB" id="A0AAT9GSY8"/>
<dbReference type="SMART" id="SM00933">
    <property type="entry name" value="NurA"/>
    <property type="match status" value="1"/>
</dbReference>
<proteinExistence type="predicted"/>
<protein>
    <submittedName>
        <fullName evidence="2">DNA double-strand break repair nuclease NurA</fullName>
    </submittedName>
</protein>